<reference evidence="1 2" key="1">
    <citation type="submission" date="2014-05" db="EMBL/GenBank/DDBJ databases">
        <title>Draft genome sequence of a rare smut relative, Tilletiaria anomala UBC 951.</title>
        <authorList>
            <consortium name="DOE Joint Genome Institute"/>
            <person name="Toome M."/>
            <person name="Kuo A."/>
            <person name="Henrissat B."/>
            <person name="Lipzen A."/>
            <person name="Tritt A."/>
            <person name="Yoshinaga Y."/>
            <person name="Zane M."/>
            <person name="Barry K."/>
            <person name="Grigoriev I.V."/>
            <person name="Spatafora J.W."/>
            <person name="Aimea M.C."/>
        </authorList>
    </citation>
    <scope>NUCLEOTIDE SEQUENCE [LARGE SCALE GENOMIC DNA]</scope>
    <source>
        <strain evidence="1 2">UBC 951</strain>
    </source>
</reference>
<gene>
    <name evidence="1" type="ORF">K437DRAFT_263766</name>
</gene>
<dbReference type="EMBL" id="JMSN01000069">
    <property type="protein sequence ID" value="KDN42514.1"/>
    <property type="molecule type" value="Genomic_DNA"/>
</dbReference>
<comment type="caution">
    <text evidence="1">The sequence shown here is derived from an EMBL/GenBank/DDBJ whole genome shotgun (WGS) entry which is preliminary data.</text>
</comment>
<sequence length="327" mass="34085">MHAYHAMPPGTGQQVATLDEHEVGATGGSGGDAAVESVERDTISRLDAVLLDAPAAAPGDEPDCGTAATATSSFLIEHTPAFFEQVAGAAASNERYAALVQSNTVAGTFRHAMEADWAGRDTPTTTRCMRTLPQVTVHKPAAAYMAPSHSSPIPVAVSTRRCRHPSAYITATDHDNDYDPLAVAGSSSDGGESILPLCLSHHDPGTSEQCPVNVSVHVLSSYLSEDQLLALVCAMRAKAAANARFRAGNLRSAEHVYVATIHAVLPASFLDAAVDAQHQDSHDARAAPPTGSASGSMSLMLHFQRLVLKANGATPIEPNVLLNRAAA</sequence>
<dbReference type="RefSeq" id="XP_013242083.1">
    <property type="nucleotide sequence ID" value="XM_013386629.1"/>
</dbReference>
<accession>A0A066VUM7</accession>
<name>A0A066VUM7_TILAU</name>
<dbReference type="Proteomes" id="UP000027361">
    <property type="component" value="Unassembled WGS sequence"/>
</dbReference>
<protein>
    <submittedName>
        <fullName evidence="1">Uncharacterized protein</fullName>
    </submittedName>
</protein>
<dbReference type="AlphaFoldDB" id="A0A066VUM7"/>
<evidence type="ECO:0000313" key="2">
    <source>
        <dbReference type="Proteomes" id="UP000027361"/>
    </source>
</evidence>
<proteinExistence type="predicted"/>
<dbReference type="GeneID" id="25265687"/>
<organism evidence="1 2">
    <name type="scientific">Tilletiaria anomala (strain ATCC 24038 / CBS 436.72 / UBC 951)</name>
    <dbReference type="NCBI Taxonomy" id="1037660"/>
    <lineage>
        <taxon>Eukaryota</taxon>
        <taxon>Fungi</taxon>
        <taxon>Dikarya</taxon>
        <taxon>Basidiomycota</taxon>
        <taxon>Ustilaginomycotina</taxon>
        <taxon>Exobasidiomycetes</taxon>
        <taxon>Georgefischeriales</taxon>
        <taxon>Tilletiariaceae</taxon>
        <taxon>Tilletiaria</taxon>
    </lineage>
</organism>
<dbReference type="InParanoid" id="A0A066VUM7"/>
<evidence type="ECO:0000313" key="1">
    <source>
        <dbReference type="EMBL" id="KDN42514.1"/>
    </source>
</evidence>
<keyword evidence="2" id="KW-1185">Reference proteome</keyword>
<dbReference type="HOGENOM" id="CLU_850421_0_0_1"/>